<dbReference type="RefSeq" id="WP_172433364.1">
    <property type="nucleotide sequence ID" value="NZ_AP022642.1"/>
</dbReference>
<dbReference type="Proteomes" id="UP000501237">
    <property type="component" value="Chromosome"/>
</dbReference>
<protein>
    <submittedName>
        <fullName evidence="1">Uncharacterized protein</fullName>
    </submittedName>
</protein>
<dbReference type="EMBL" id="AP022642">
    <property type="protein sequence ID" value="BCA28373.1"/>
    <property type="molecule type" value="Genomic_DNA"/>
</dbReference>
<dbReference type="AlphaFoldDB" id="A0A679GDE1"/>
<accession>A0A679GDE1</accession>
<proteinExistence type="predicted"/>
<evidence type="ECO:0000313" key="1">
    <source>
        <dbReference type="EMBL" id="BCA28373.1"/>
    </source>
</evidence>
<name>A0A679GDE1_9GAMM</name>
<organism evidence="1 2">
    <name type="scientific">Metapseudomonas otitidis</name>
    <dbReference type="NCBI Taxonomy" id="319939"/>
    <lineage>
        <taxon>Bacteria</taxon>
        <taxon>Pseudomonadati</taxon>
        <taxon>Pseudomonadota</taxon>
        <taxon>Gammaproteobacteria</taxon>
        <taxon>Pseudomonadales</taxon>
        <taxon>Pseudomonadaceae</taxon>
        <taxon>Metapseudomonas</taxon>
    </lineage>
</organism>
<reference evidence="1 2" key="1">
    <citation type="journal article" date="2020" name="Microbiol. Resour. Announc.">
        <title>Complete genome sequence of Pseudomonas otitidis strain MrB4, isolated from Lake Biwa in Japan.</title>
        <authorList>
            <person name="Miyazaki K."/>
            <person name="Hase E."/>
            <person name="Maruya T."/>
        </authorList>
    </citation>
    <scope>NUCLEOTIDE SEQUENCE [LARGE SCALE GENOMIC DNA]</scope>
    <source>
        <strain evidence="1 2">MrB4</strain>
    </source>
</reference>
<dbReference type="GeneID" id="57397570"/>
<gene>
    <name evidence="1" type="ORF">PtoMrB4_23500</name>
</gene>
<evidence type="ECO:0000313" key="2">
    <source>
        <dbReference type="Proteomes" id="UP000501237"/>
    </source>
</evidence>
<sequence length="155" mass="17132">MKPDIDQSLSQFIGAAVPIPLRAPGYEVHMIQLRQVPAINRCLAPLRSTFESLAQALEAARSEGADMGGLFDQALAVIDVMQMLEEHRPLLLELLAEITRRTPDDIDSLELDDLLGLLAAAVELNLDFFFLRLQPQLRASLVELAVAISSRRRSS</sequence>
<dbReference type="KEGG" id="poj:PtoMrB4_23500"/>